<feature type="transmembrane region" description="Helical" evidence="1">
    <location>
        <begin position="287"/>
        <end position="308"/>
    </location>
</feature>
<feature type="transmembrane region" description="Helical" evidence="1">
    <location>
        <begin position="320"/>
        <end position="338"/>
    </location>
</feature>
<feature type="transmembrane region" description="Helical" evidence="1">
    <location>
        <begin position="49"/>
        <end position="67"/>
    </location>
</feature>
<organism evidence="2 3">
    <name type="scientific">Paraburkholderia humisilvae</name>
    <dbReference type="NCBI Taxonomy" id="627669"/>
    <lineage>
        <taxon>Bacteria</taxon>
        <taxon>Pseudomonadati</taxon>
        <taxon>Pseudomonadota</taxon>
        <taxon>Betaproteobacteria</taxon>
        <taxon>Burkholderiales</taxon>
        <taxon>Burkholderiaceae</taxon>
        <taxon>Paraburkholderia</taxon>
    </lineage>
</organism>
<reference evidence="2 3" key="1">
    <citation type="submission" date="2020-04" db="EMBL/GenBank/DDBJ databases">
        <authorList>
            <person name="De Canck E."/>
        </authorList>
    </citation>
    <scope>NUCLEOTIDE SEQUENCE [LARGE SCALE GENOMIC DNA]</scope>
    <source>
        <strain evidence="2 3">LMG 29542</strain>
    </source>
</reference>
<evidence type="ECO:0000313" key="3">
    <source>
        <dbReference type="Proteomes" id="UP000494363"/>
    </source>
</evidence>
<keyword evidence="1" id="KW-0472">Membrane</keyword>
<protein>
    <recommendedName>
        <fullName evidence="4">Glycosyltransferase RgtA/B/C/D-like domain-containing protein</fullName>
    </recommendedName>
</protein>
<evidence type="ECO:0008006" key="4">
    <source>
        <dbReference type="Google" id="ProtNLM"/>
    </source>
</evidence>
<dbReference type="EMBL" id="CADIKH010000016">
    <property type="protein sequence ID" value="CAB3760154.1"/>
    <property type="molecule type" value="Genomic_DNA"/>
</dbReference>
<feature type="transmembrane region" description="Helical" evidence="1">
    <location>
        <begin position="257"/>
        <end position="275"/>
    </location>
</feature>
<keyword evidence="1" id="KW-1133">Transmembrane helix</keyword>
<feature type="transmembrane region" description="Helical" evidence="1">
    <location>
        <begin position="345"/>
        <end position="363"/>
    </location>
</feature>
<sequence length="649" mass="72350">MIEEWDFLYTMNQAAGAWNSFPGAALSDLFAARPLQLTPYAIGRFIDHHSFIGFHLILILSCFIRVISGASIGYFLLRNRAYALAIGLLFLVFPADTQQMTFRTMSICLAVGLASSGAALSLRGVVARGRRQRIVAVLVGSLASCLAALMYEGVIALYVMPILLLAGRYGIKCCIRIIHRRSIECILWLIAPAINVLYLAWAMLVAKSAYQLALSQHGILQSIIENRQYLFKTLAYRAFFEAWRDTIEIWLFRVAHYGYLLVLAAAVIAILYIVPRRNVPRGIGGGRAARLILAGLMMAIAAFMPYMVSTGYMLITQRTFISVAPGASVAIIVFIAFVAGRFERIGVLLTGVIVYIGFVAQLYQFDVYTRSYVTYTRPYMSMIVDRVDDTKPVHLVNDDSGVAGYYSGMYITKVRAGPADRLQNTDGFFELCMDAPPTTELFFATCKLKAGVWYMTGLTKNKPPVSAQEVQVIRIGRNFDSHYMSRNSTWNDRASFTPRDSLFKPDANNLASYKCDADSDWGYSGFCRGVGWSNGRYREDVRKSYFLAVNANPNFLFDLDPIDERYTLSIKTLGMSEYVKSNLFIEVNGNRLSSVVIFASQITAFVPRSILNHGLNTITLHRAKAEGESVDLPINQISLLPVNSQSTPH</sequence>
<dbReference type="AlphaFoldDB" id="A0A6J5E3D3"/>
<feature type="transmembrane region" description="Helical" evidence="1">
    <location>
        <begin position="134"/>
        <end position="151"/>
    </location>
</feature>
<accession>A0A6J5E3D3</accession>
<evidence type="ECO:0000256" key="1">
    <source>
        <dbReference type="SAM" id="Phobius"/>
    </source>
</evidence>
<feature type="transmembrane region" description="Helical" evidence="1">
    <location>
        <begin position="185"/>
        <end position="204"/>
    </location>
</feature>
<evidence type="ECO:0000313" key="2">
    <source>
        <dbReference type="EMBL" id="CAB3760154.1"/>
    </source>
</evidence>
<dbReference type="Proteomes" id="UP000494363">
    <property type="component" value="Unassembled WGS sequence"/>
</dbReference>
<keyword evidence="3" id="KW-1185">Reference proteome</keyword>
<gene>
    <name evidence="2" type="ORF">LMG29542_03769</name>
</gene>
<name>A0A6J5E3D3_9BURK</name>
<feature type="transmembrane region" description="Helical" evidence="1">
    <location>
        <begin position="79"/>
        <end position="95"/>
    </location>
</feature>
<feature type="transmembrane region" description="Helical" evidence="1">
    <location>
        <begin position="157"/>
        <end position="178"/>
    </location>
</feature>
<proteinExistence type="predicted"/>
<feature type="transmembrane region" description="Helical" evidence="1">
    <location>
        <begin position="101"/>
        <end position="122"/>
    </location>
</feature>
<keyword evidence="1" id="KW-0812">Transmembrane</keyword>